<comment type="caution">
    <text evidence="7">The sequence shown here is derived from an EMBL/GenBank/DDBJ whole genome shotgun (WGS) entry which is preliminary data.</text>
</comment>
<dbReference type="GO" id="GO:0140359">
    <property type="term" value="F:ABC-type transporter activity"/>
    <property type="evidence" value="ECO:0007669"/>
    <property type="project" value="InterPro"/>
</dbReference>
<feature type="transmembrane region" description="Helical" evidence="5">
    <location>
        <begin position="65"/>
        <end position="87"/>
    </location>
</feature>
<dbReference type="EMBL" id="AZEC01000004">
    <property type="protein sequence ID" value="KRL13528.1"/>
    <property type="molecule type" value="Genomic_DNA"/>
</dbReference>
<dbReference type="Proteomes" id="UP000051330">
    <property type="component" value="Unassembled WGS sequence"/>
</dbReference>
<evidence type="ECO:0000313" key="8">
    <source>
        <dbReference type="Proteomes" id="UP000051330"/>
    </source>
</evidence>
<feature type="transmembrane region" description="Helical" evidence="5">
    <location>
        <begin position="168"/>
        <end position="186"/>
    </location>
</feature>
<evidence type="ECO:0000256" key="1">
    <source>
        <dbReference type="ARBA" id="ARBA00004651"/>
    </source>
</evidence>
<keyword evidence="4 5" id="KW-0472">Membrane</keyword>
<evidence type="ECO:0000256" key="4">
    <source>
        <dbReference type="ARBA" id="ARBA00023136"/>
    </source>
</evidence>
<dbReference type="GO" id="GO:0005524">
    <property type="term" value="F:ATP binding"/>
    <property type="evidence" value="ECO:0007669"/>
    <property type="project" value="InterPro"/>
</dbReference>
<proteinExistence type="predicted"/>
<dbReference type="InterPro" id="IPR036640">
    <property type="entry name" value="ABC1_TM_sf"/>
</dbReference>
<comment type="subcellular location">
    <subcellularLocation>
        <location evidence="1">Cell membrane</location>
        <topology evidence="1">Multi-pass membrane protein</topology>
    </subcellularLocation>
</comment>
<dbReference type="RefSeq" id="WP_157053704.1">
    <property type="nucleotide sequence ID" value="NZ_AZEC01000004.1"/>
</dbReference>
<dbReference type="STRING" id="1423792.FD09_GL002364"/>
<sequence>MLTKAAHNEHIKKGWIIMGRYLRRFPGQLSGVLILIALVQGITVWASTLNANLLDALIQFNMRRFLMTAVFLMVGWIVIALLTYIVVISQTRLIQNIDIAIRQDLTILIQHKDYETFSERTVGAYVSWFTNDIQMINTQGLTSFFMVAEEIFGTSFALVALWQYHWTLAGTALVLAGLIISVPRVFNRVLNQTNTALTEENEHFVNKTEDVLSGFDFLFAFHALSLITQRIVQSSQVLKQRALNQSKAQTAVQVTGFLGNVIAQVTLMGLSGLLAMRHLVTVGTLSAAGSLAGNVFNNLGNMSNYLGMMRGTRPIFAKYAAAQPAVRTKKDPVSEVPHNC</sequence>
<evidence type="ECO:0000256" key="5">
    <source>
        <dbReference type="SAM" id="Phobius"/>
    </source>
</evidence>
<dbReference type="Pfam" id="PF00664">
    <property type="entry name" value="ABC_membrane"/>
    <property type="match status" value="1"/>
</dbReference>
<feature type="transmembrane region" description="Helical" evidence="5">
    <location>
        <begin position="21"/>
        <end position="45"/>
    </location>
</feature>
<feature type="domain" description="ABC transmembrane type-1" evidence="6">
    <location>
        <begin position="31"/>
        <end position="311"/>
    </location>
</feature>
<protein>
    <recommendedName>
        <fullName evidence="6">ABC transmembrane type-1 domain-containing protein</fullName>
    </recommendedName>
</protein>
<gene>
    <name evidence="7" type="ORF">FD09_GL002364</name>
</gene>
<evidence type="ECO:0000256" key="3">
    <source>
        <dbReference type="ARBA" id="ARBA00022989"/>
    </source>
</evidence>
<evidence type="ECO:0000313" key="7">
    <source>
        <dbReference type="EMBL" id="KRL13528.1"/>
    </source>
</evidence>
<dbReference type="PATRIC" id="fig|1423792.3.peg.2403"/>
<keyword evidence="8" id="KW-1185">Reference proteome</keyword>
<dbReference type="PROSITE" id="PS50929">
    <property type="entry name" value="ABC_TM1F"/>
    <property type="match status" value="1"/>
</dbReference>
<accession>A0A0R1NAU4</accession>
<evidence type="ECO:0000259" key="6">
    <source>
        <dbReference type="PROSITE" id="PS50929"/>
    </source>
</evidence>
<dbReference type="SUPFAM" id="SSF90123">
    <property type="entry name" value="ABC transporter transmembrane region"/>
    <property type="match status" value="1"/>
</dbReference>
<dbReference type="Gene3D" id="1.20.1560.10">
    <property type="entry name" value="ABC transporter type 1, transmembrane domain"/>
    <property type="match status" value="1"/>
</dbReference>
<name>A0A0R1NAU4_9LACO</name>
<keyword evidence="2 5" id="KW-0812">Transmembrane</keyword>
<evidence type="ECO:0000256" key="2">
    <source>
        <dbReference type="ARBA" id="ARBA00022692"/>
    </source>
</evidence>
<dbReference type="AlphaFoldDB" id="A0A0R1NAU4"/>
<dbReference type="GO" id="GO:0005886">
    <property type="term" value="C:plasma membrane"/>
    <property type="evidence" value="ECO:0007669"/>
    <property type="project" value="UniProtKB-SubCell"/>
</dbReference>
<dbReference type="OrthoDB" id="95687at2"/>
<feature type="transmembrane region" description="Helical" evidence="5">
    <location>
        <begin position="141"/>
        <end position="162"/>
    </location>
</feature>
<organism evidence="7 8">
    <name type="scientific">Schleiferilactobacillus perolens DSM 12744</name>
    <dbReference type="NCBI Taxonomy" id="1423792"/>
    <lineage>
        <taxon>Bacteria</taxon>
        <taxon>Bacillati</taxon>
        <taxon>Bacillota</taxon>
        <taxon>Bacilli</taxon>
        <taxon>Lactobacillales</taxon>
        <taxon>Lactobacillaceae</taxon>
        <taxon>Schleiferilactobacillus</taxon>
    </lineage>
</organism>
<dbReference type="InterPro" id="IPR011527">
    <property type="entry name" value="ABC1_TM_dom"/>
</dbReference>
<keyword evidence="3 5" id="KW-1133">Transmembrane helix</keyword>
<reference evidence="7 8" key="1">
    <citation type="journal article" date="2015" name="Genome Announc.">
        <title>Expanding the biotechnology potential of lactobacilli through comparative genomics of 213 strains and associated genera.</title>
        <authorList>
            <person name="Sun Z."/>
            <person name="Harris H.M."/>
            <person name="McCann A."/>
            <person name="Guo C."/>
            <person name="Argimon S."/>
            <person name="Zhang W."/>
            <person name="Yang X."/>
            <person name="Jeffery I.B."/>
            <person name="Cooney J.C."/>
            <person name="Kagawa T.F."/>
            <person name="Liu W."/>
            <person name="Song Y."/>
            <person name="Salvetti E."/>
            <person name="Wrobel A."/>
            <person name="Rasinkangas P."/>
            <person name="Parkhill J."/>
            <person name="Rea M.C."/>
            <person name="O'Sullivan O."/>
            <person name="Ritari J."/>
            <person name="Douillard F.P."/>
            <person name="Paul Ross R."/>
            <person name="Yang R."/>
            <person name="Briner A.E."/>
            <person name="Felis G.E."/>
            <person name="de Vos W.M."/>
            <person name="Barrangou R."/>
            <person name="Klaenhammer T.R."/>
            <person name="Caufield P.W."/>
            <person name="Cui Y."/>
            <person name="Zhang H."/>
            <person name="O'Toole P.W."/>
        </authorList>
    </citation>
    <scope>NUCLEOTIDE SEQUENCE [LARGE SCALE GENOMIC DNA]</scope>
    <source>
        <strain evidence="7 8">DSM 12744</strain>
    </source>
</reference>